<dbReference type="InterPro" id="IPR011989">
    <property type="entry name" value="ARM-like"/>
</dbReference>
<feature type="compositionally biased region" description="Polar residues" evidence="1">
    <location>
        <begin position="771"/>
        <end position="788"/>
    </location>
</feature>
<dbReference type="SUPFAM" id="SSF48371">
    <property type="entry name" value="ARM repeat"/>
    <property type="match status" value="1"/>
</dbReference>
<accession>A0A232M2R2</accession>
<organism evidence="3 4">
    <name type="scientific">Elaphomyces granulatus</name>
    <dbReference type="NCBI Taxonomy" id="519963"/>
    <lineage>
        <taxon>Eukaryota</taxon>
        <taxon>Fungi</taxon>
        <taxon>Dikarya</taxon>
        <taxon>Ascomycota</taxon>
        <taxon>Pezizomycotina</taxon>
        <taxon>Eurotiomycetes</taxon>
        <taxon>Eurotiomycetidae</taxon>
        <taxon>Eurotiales</taxon>
        <taxon>Elaphomycetaceae</taxon>
        <taxon>Elaphomyces</taxon>
    </lineage>
</organism>
<dbReference type="SMART" id="SM00220">
    <property type="entry name" value="S_TKc"/>
    <property type="match status" value="1"/>
</dbReference>
<feature type="domain" description="Protein kinase" evidence="2">
    <location>
        <begin position="60"/>
        <end position="371"/>
    </location>
</feature>
<dbReference type="Pfam" id="PF00069">
    <property type="entry name" value="Pkinase"/>
    <property type="match status" value="1"/>
</dbReference>
<name>A0A232M2R2_9EURO</name>
<dbReference type="SUPFAM" id="SSF56112">
    <property type="entry name" value="Protein kinase-like (PK-like)"/>
    <property type="match status" value="1"/>
</dbReference>
<dbReference type="GO" id="GO:0004672">
    <property type="term" value="F:protein kinase activity"/>
    <property type="evidence" value="ECO:0007669"/>
    <property type="project" value="InterPro"/>
</dbReference>
<dbReference type="InterPro" id="IPR000719">
    <property type="entry name" value="Prot_kinase_dom"/>
</dbReference>
<protein>
    <recommendedName>
        <fullName evidence="2">Protein kinase domain-containing protein</fullName>
    </recommendedName>
</protein>
<dbReference type="AlphaFoldDB" id="A0A232M2R2"/>
<dbReference type="InterPro" id="IPR011009">
    <property type="entry name" value="Kinase-like_dom_sf"/>
</dbReference>
<dbReference type="GO" id="GO:0005524">
    <property type="term" value="F:ATP binding"/>
    <property type="evidence" value="ECO:0007669"/>
    <property type="project" value="InterPro"/>
</dbReference>
<dbReference type="PANTHER" id="PTHR12984:SF6">
    <property type="entry name" value="SCY1-LIKE PROTEIN 2"/>
    <property type="match status" value="1"/>
</dbReference>
<evidence type="ECO:0000313" key="3">
    <source>
        <dbReference type="EMBL" id="OXV10636.1"/>
    </source>
</evidence>
<feature type="region of interest" description="Disordered" evidence="1">
    <location>
        <begin position="771"/>
        <end position="919"/>
    </location>
</feature>
<keyword evidence="4" id="KW-1185">Reference proteome</keyword>
<feature type="compositionally biased region" description="Polar residues" evidence="1">
    <location>
        <begin position="844"/>
        <end position="858"/>
    </location>
</feature>
<sequence>MDTTAAWRQSISSDQFYPSRLEAYRRFNMFSSALKSFSSNISSQYQISPEPSVISGPWKIHDGKKKSMGSAASIFIFDRKTLETRSSGFGGRSSAPLKKSHDEVVERLKREASNLARLRHPSILQMLEPLEETRSGGLMFATEPITASLAGLLQEKDEQGGIGSSRYMVEGPNGTRRRRDMDIDELEIQKGLLQIAKGLEFLHYSAGLVHGNLSPEAIYINAKSDWKISGLAFAGPPDDSDAHSTLPPLSLSEVLYQDPRLPRSVQLNLDYTSPDFVLDSNVTTSADLFSLGLVIVAIYNSPHTSPIQSHSNTATYKKLLNSPSTTPSQSNDFLCKKTIPKDLLNHVLPRLITRRPAQRITAREFQQSQYFDNILVSTIRFLESLPAKTPNEKSQFMRGLQRVLPEFPVSVLEKKVLVALLEETKDRELLSLILQNVFGILKRLPNGRRTFPETVIPRLKEIFLTGGNKERDTTRDAGLMVVLENMNIIAENYILPIIQLGMESSAHTLVEAAMKCLPVMLPVLDFSTVKNEVFPPIAATFSKTNSLSVKTRGLEAFVVLCGGDVTNSADDLSGVVEDKKVKPSTSSILDKYTVQEKLVPLLNAIKTKEPAVMMAVLNVFRQVGNIADTEFLASEVLPTLWSFSLGPLLNLQQFEQFIALIKLISTKIEREQKKKLQELSSREDSAASFAATQSAFGASTEISPSDVDGTSNGFERLVLGRNGTSDARSDTLWNDWGSEPSTVKAPSQPNQVTSPAFSWSSNAIHSANRPSLTQSVVSSQAGEASRSITPDFKMSAYPSLEPSKRQNPSLAAPAFQPSTVVQKPPSNPSLATLGSMGTAFPTPTLGQTIPLQNTNYSAFTIPPPPPGNNIQQSGNISVPPSQDLWAANAVQQPFQHSATTTKPSGPPKKQGLDKYESLL</sequence>
<proteinExistence type="predicted"/>
<dbReference type="Proteomes" id="UP000243515">
    <property type="component" value="Unassembled WGS sequence"/>
</dbReference>
<dbReference type="Gene3D" id="1.25.10.10">
    <property type="entry name" value="Leucine-rich Repeat Variant"/>
    <property type="match status" value="1"/>
</dbReference>
<dbReference type="EMBL" id="NPHW01002838">
    <property type="protein sequence ID" value="OXV10636.1"/>
    <property type="molecule type" value="Genomic_DNA"/>
</dbReference>
<dbReference type="Gene3D" id="3.30.200.20">
    <property type="entry name" value="Phosphorylase Kinase, domain 1"/>
    <property type="match status" value="1"/>
</dbReference>
<evidence type="ECO:0000259" key="2">
    <source>
        <dbReference type="PROSITE" id="PS50011"/>
    </source>
</evidence>
<reference evidence="3 4" key="1">
    <citation type="journal article" date="2015" name="Environ. Microbiol.">
        <title>Metagenome sequence of Elaphomyces granulatus from sporocarp tissue reveals Ascomycota ectomycorrhizal fingerprints of genome expansion and a Proteobacteria-rich microbiome.</title>
        <authorList>
            <person name="Quandt C.A."/>
            <person name="Kohler A."/>
            <person name="Hesse C.N."/>
            <person name="Sharpton T.J."/>
            <person name="Martin F."/>
            <person name="Spatafora J.W."/>
        </authorList>
    </citation>
    <scope>NUCLEOTIDE SEQUENCE [LARGE SCALE GENOMIC DNA]</scope>
    <source>
        <strain evidence="3 4">OSC145934</strain>
    </source>
</reference>
<dbReference type="InterPro" id="IPR016024">
    <property type="entry name" value="ARM-type_fold"/>
</dbReference>
<feature type="compositionally biased region" description="Polar residues" evidence="1">
    <location>
        <begin position="868"/>
        <end position="880"/>
    </location>
</feature>
<feature type="compositionally biased region" description="Basic and acidic residues" evidence="1">
    <location>
        <begin position="910"/>
        <end position="919"/>
    </location>
</feature>
<evidence type="ECO:0000256" key="1">
    <source>
        <dbReference type="SAM" id="MobiDB-lite"/>
    </source>
</evidence>
<dbReference type="InterPro" id="IPR051177">
    <property type="entry name" value="CIK-Related_Protein"/>
</dbReference>
<dbReference type="Gene3D" id="1.10.510.10">
    <property type="entry name" value="Transferase(Phosphotransferase) domain 1"/>
    <property type="match status" value="1"/>
</dbReference>
<dbReference type="CDD" id="cd14011">
    <property type="entry name" value="PK_SCY1_like"/>
    <property type="match status" value="1"/>
</dbReference>
<dbReference type="PANTHER" id="PTHR12984">
    <property type="entry name" value="SCY1-RELATED S/T PROTEIN KINASE-LIKE"/>
    <property type="match status" value="1"/>
</dbReference>
<dbReference type="PROSITE" id="PS50011">
    <property type="entry name" value="PROTEIN_KINASE_DOM"/>
    <property type="match status" value="1"/>
</dbReference>
<gene>
    <name evidence="3" type="ORF">Egran_01605</name>
</gene>
<evidence type="ECO:0000313" key="4">
    <source>
        <dbReference type="Proteomes" id="UP000243515"/>
    </source>
</evidence>
<dbReference type="OrthoDB" id="79687at2759"/>
<feature type="compositionally biased region" description="Polar residues" evidence="1">
    <location>
        <begin position="889"/>
        <end position="903"/>
    </location>
</feature>
<comment type="caution">
    <text evidence="3">The sequence shown here is derived from an EMBL/GenBank/DDBJ whole genome shotgun (WGS) entry which is preliminary data.</text>
</comment>